<dbReference type="AlphaFoldDB" id="A0A6P7GC77"/>
<evidence type="ECO:0000256" key="1">
    <source>
        <dbReference type="SAM" id="SignalP"/>
    </source>
</evidence>
<name>A0A6P7GC77_DIAVI</name>
<dbReference type="InParanoid" id="A0A6P7GC77"/>
<dbReference type="Pfam" id="PF06757">
    <property type="entry name" value="Ins_allergen_rp"/>
    <property type="match status" value="1"/>
</dbReference>
<dbReference type="PANTHER" id="PTHR21163">
    <property type="entry name" value="PROTEIN G12"/>
    <property type="match status" value="1"/>
</dbReference>
<gene>
    <name evidence="2" type="primary">LOC114340444</name>
</gene>
<accession>A0A6P7GC77</accession>
<reference evidence="2" key="1">
    <citation type="submission" date="2025-08" db="UniProtKB">
        <authorList>
            <consortium name="RefSeq"/>
        </authorList>
    </citation>
    <scope>IDENTIFICATION</scope>
    <source>
        <tissue evidence="2">Whole insect</tissue>
    </source>
</reference>
<sequence length="213" mass="24346">MKCCFIIICCLLFAVGLSAVIENQTNNPASLPNSFFDIVKEIPREKVTEIAKDHLQNDEGFKSAIKYMKSAEWKKLIETIKVKPEWVNLKAFMTSFGVPIDTIIKCAEKFVQNVTITDVPEDTPRNLTSFIRDVEKVIQPAAILIKITKLQKNPQMAGLIQQIKTPETKAKFDEVLHIPEIQTVLDELKKMGLCLYNLISLLYYFFGWGEFKQ</sequence>
<proteinExistence type="predicted"/>
<keyword evidence="1" id="KW-0732">Signal</keyword>
<evidence type="ECO:0000313" key="2">
    <source>
        <dbReference type="RefSeq" id="XP_028146981.1"/>
    </source>
</evidence>
<dbReference type="PANTHER" id="PTHR21163:SF1">
    <property type="entry name" value="PROTEIN G12"/>
    <property type="match status" value="1"/>
</dbReference>
<protein>
    <submittedName>
        <fullName evidence="2">Uncharacterized protein LOC114340444</fullName>
    </submittedName>
</protein>
<organism evidence="2">
    <name type="scientific">Diabrotica virgifera virgifera</name>
    <name type="common">western corn rootworm</name>
    <dbReference type="NCBI Taxonomy" id="50390"/>
    <lineage>
        <taxon>Eukaryota</taxon>
        <taxon>Metazoa</taxon>
        <taxon>Ecdysozoa</taxon>
        <taxon>Arthropoda</taxon>
        <taxon>Hexapoda</taxon>
        <taxon>Insecta</taxon>
        <taxon>Pterygota</taxon>
        <taxon>Neoptera</taxon>
        <taxon>Endopterygota</taxon>
        <taxon>Coleoptera</taxon>
        <taxon>Polyphaga</taxon>
        <taxon>Cucujiformia</taxon>
        <taxon>Chrysomeloidea</taxon>
        <taxon>Chrysomelidae</taxon>
        <taxon>Galerucinae</taxon>
        <taxon>Diabroticina</taxon>
        <taxon>Diabroticites</taxon>
        <taxon>Diabrotica</taxon>
    </lineage>
</organism>
<feature type="signal peptide" evidence="1">
    <location>
        <begin position="1"/>
        <end position="18"/>
    </location>
</feature>
<dbReference type="RefSeq" id="XP_028146981.1">
    <property type="nucleotide sequence ID" value="XM_028291180.1"/>
</dbReference>
<feature type="chain" id="PRO_5028102593" evidence="1">
    <location>
        <begin position="19"/>
        <end position="213"/>
    </location>
</feature>
<dbReference type="InterPro" id="IPR010629">
    <property type="entry name" value="Ins_allergen"/>
</dbReference>